<keyword evidence="2" id="KW-0732">Signal</keyword>
<accession>A0A250IML1</accession>
<feature type="signal peptide" evidence="2">
    <location>
        <begin position="1"/>
        <end position="20"/>
    </location>
</feature>
<proteinExistence type="predicted"/>
<keyword evidence="4" id="KW-1185">Reference proteome</keyword>
<dbReference type="AlphaFoldDB" id="A0A250IML1"/>
<gene>
    <name evidence="3" type="ORF">MEBOL_006474</name>
</gene>
<dbReference type="PROSITE" id="PS51257">
    <property type="entry name" value="PROKAR_LIPOPROTEIN"/>
    <property type="match status" value="1"/>
</dbReference>
<evidence type="ECO:0008006" key="5">
    <source>
        <dbReference type="Google" id="ProtNLM"/>
    </source>
</evidence>
<dbReference type="KEGG" id="mbd:MEBOL_006474"/>
<organism evidence="3 4">
    <name type="scientific">Melittangium boletus DSM 14713</name>
    <dbReference type="NCBI Taxonomy" id="1294270"/>
    <lineage>
        <taxon>Bacteria</taxon>
        <taxon>Pseudomonadati</taxon>
        <taxon>Myxococcota</taxon>
        <taxon>Myxococcia</taxon>
        <taxon>Myxococcales</taxon>
        <taxon>Cystobacterineae</taxon>
        <taxon>Archangiaceae</taxon>
        <taxon>Melittangium</taxon>
    </lineage>
</organism>
<feature type="chain" id="PRO_5012445245" description="Lipoprotein" evidence="2">
    <location>
        <begin position="21"/>
        <end position="148"/>
    </location>
</feature>
<evidence type="ECO:0000256" key="2">
    <source>
        <dbReference type="SAM" id="SignalP"/>
    </source>
</evidence>
<dbReference type="RefSeq" id="WP_095981100.1">
    <property type="nucleotide sequence ID" value="NZ_CP022163.1"/>
</dbReference>
<evidence type="ECO:0000256" key="1">
    <source>
        <dbReference type="SAM" id="MobiDB-lite"/>
    </source>
</evidence>
<dbReference type="EMBL" id="CP022163">
    <property type="protein sequence ID" value="ATB32985.1"/>
    <property type="molecule type" value="Genomic_DNA"/>
</dbReference>
<name>A0A250IML1_9BACT</name>
<feature type="compositionally biased region" description="Basic and acidic residues" evidence="1">
    <location>
        <begin position="129"/>
        <end position="148"/>
    </location>
</feature>
<dbReference type="OrthoDB" id="5382837at2"/>
<evidence type="ECO:0000313" key="4">
    <source>
        <dbReference type="Proteomes" id="UP000217289"/>
    </source>
</evidence>
<sequence>MKIPFKLVVPLLLSASFGCATTQSRFNSVYPGMPSRGVVETMEGGPSRAQEFGDGSTAWYYGDDFCLLLRDDKVVAKDSTQEKVSVNAGVVALKEVQKAQCAPPGTAEVQTEQMIRTPVGSFKGSIDPEAIKNKARETRDALVGDSVK</sequence>
<reference evidence="3 4" key="1">
    <citation type="submission" date="2017-06" db="EMBL/GenBank/DDBJ databases">
        <authorList>
            <person name="Kim H.J."/>
            <person name="Triplett B.A."/>
        </authorList>
    </citation>
    <scope>NUCLEOTIDE SEQUENCE [LARGE SCALE GENOMIC DNA]</scope>
    <source>
        <strain evidence="3 4">DSM 14713</strain>
    </source>
</reference>
<evidence type="ECO:0000313" key="3">
    <source>
        <dbReference type="EMBL" id="ATB32985.1"/>
    </source>
</evidence>
<protein>
    <recommendedName>
        <fullName evidence="5">Lipoprotein</fullName>
    </recommendedName>
</protein>
<dbReference type="Proteomes" id="UP000217289">
    <property type="component" value="Chromosome"/>
</dbReference>
<feature type="region of interest" description="Disordered" evidence="1">
    <location>
        <begin position="120"/>
        <end position="148"/>
    </location>
</feature>